<dbReference type="AlphaFoldDB" id="A0A4Q9PEZ9"/>
<evidence type="ECO:0000313" key="1">
    <source>
        <dbReference type="EMBL" id="TBU53524.1"/>
    </source>
</evidence>
<accession>A0A4Q9PEZ9</accession>
<gene>
    <name evidence="1" type="ORF">BD310DRAFT_937914</name>
</gene>
<dbReference type="Proteomes" id="UP000292082">
    <property type="component" value="Unassembled WGS sequence"/>
</dbReference>
<sequence>MEQGRKGWPWVTWRSLTLTAFCGEDTREPLDLNSCTLLLPVLPSSVAASKLIVLTARVRRLRTCAHRGKGLSLTVTCACWGRLVRFGRRLS</sequence>
<evidence type="ECO:0000313" key="2">
    <source>
        <dbReference type="Proteomes" id="UP000292082"/>
    </source>
</evidence>
<name>A0A4Q9PEZ9_9APHY</name>
<proteinExistence type="predicted"/>
<reference evidence="1 2" key="1">
    <citation type="submission" date="2019-01" db="EMBL/GenBank/DDBJ databases">
        <title>Draft genome sequences of three monokaryotic isolates of the white-rot basidiomycete fungus Dichomitus squalens.</title>
        <authorList>
            <consortium name="DOE Joint Genome Institute"/>
            <person name="Lopez S.C."/>
            <person name="Andreopoulos B."/>
            <person name="Pangilinan J."/>
            <person name="Lipzen A."/>
            <person name="Riley R."/>
            <person name="Ahrendt S."/>
            <person name="Ng V."/>
            <person name="Barry K."/>
            <person name="Daum C."/>
            <person name="Grigoriev I.V."/>
            <person name="Hilden K.S."/>
            <person name="Makela M.R."/>
            <person name="de Vries R.P."/>
        </authorList>
    </citation>
    <scope>NUCLEOTIDE SEQUENCE [LARGE SCALE GENOMIC DNA]</scope>
    <source>
        <strain evidence="1 2">CBS 464.89</strain>
    </source>
</reference>
<keyword evidence="2" id="KW-1185">Reference proteome</keyword>
<organism evidence="1 2">
    <name type="scientific">Dichomitus squalens</name>
    <dbReference type="NCBI Taxonomy" id="114155"/>
    <lineage>
        <taxon>Eukaryota</taxon>
        <taxon>Fungi</taxon>
        <taxon>Dikarya</taxon>
        <taxon>Basidiomycota</taxon>
        <taxon>Agaricomycotina</taxon>
        <taxon>Agaricomycetes</taxon>
        <taxon>Polyporales</taxon>
        <taxon>Polyporaceae</taxon>
        <taxon>Dichomitus</taxon>
    </lineage>
</organism>
<protein>
    <submittedName>
        <fullName evidence="1">Uncharacterized protein</fullName>
    </submittedName>
</protein>
<dbReference type="EMBL" id="ML145212">
    <property type="protein sequence ID" value="TBU53524.1"/>
    <property type="molecule type" value="Genomic_DNA"/>
</dbReference>